<dbReference type="RefSeq" id="WP_344932172.1">
    <property type="nucleotide sequence ID" value="NZ_BAABDM010000001.1"/>
</dbReference>
<evidence type="ECO:0000313" key="2">
    <source>
        <dbReference type="Proteomes" id="UP001500392"/>
    </source>
</evidence>
<name>A0ABP7WBM0_9GAMM</name>
<keyword evidence="2" id="KW-1185">Reference proteome</keyword>
<gene>
    <name evidence="1" type="ORF">GCM10022414_04810</name>
</gene>
<evidence type="ECO:0000313" key="1">
    <source>
        <dbReference type="EMBL" id="GAA4085052.1"/>
    </source>
</evidence>
<proteinExistence type="predicted"/>
<sequence length="98" mass="11225">MTSAADYRAELSQKIAQFFSDQQQGLDIPPALLYRFEGFVEAGLLMGYITETEVKRELVDGAQYYISTAIAEFYQQDFRLILHMRMREAPVYASSPES</sequence>
<dbReference type="EMBL" id="BAABDM010000001">
    <property type="protein sequence ID" value="GAA4085052.1"/>
    <property type="molecule type" value="Genomic_DNA"/>
</dbReference>
<comment type="caution">
    <text evidence="1">The sequence shown here is derived from an EMBL/GenBank/DDBJ whole genome shotgun (WGS) entry which is preliminary data.</text>
</comment>
<reference evidence="2" key="1">
    <citation type="journal article" date="2019" name="Int. J. Syst. Evol. Microbiol.">
        <title>The Global Catalogue of Microorganisms (GCM) 10K type strain sequencing project: providing services to taxonomists for standard genome sequencing and annotation.</title>
        <authorList>
            <consortium name="The Broad Institute Genomics Platform"/>
            <consortium name="The Broad Institute Genome Sequencing Center for Infectious Disease"/>
            <person name="Wu L."/>
            <person name="Ma J."/>
        </authorList>
    </citation>
    <scope>NUCLEOTIDE SEQUENCE [LARGE SCALE GENOMIC DNA]</scope>
    <source>
        <strain evidence="2">JCM 17304</strain>
    </source>
</reference>
<accession>A0ABP7WBM0</accession>
<protein>
    <submittedName>
        <fullName evidence="1">Uncharacterized protein</fullName>
    </submittedName>
</protein>
<dbReference type="Proteomes" id="UP001500392">
    <property type="component" value="Unassembled WGS sequence"/>
</dbReference>
<organism evidence="1 2">
    <name type="scientific">Zhongshania borealis</name>
    <dbReference type="NCBI Taxonomy" id="889488"/>
    <lineage>
        <taxon>Bacteria</taxon>
        <taxon>Pseudomonadati</taxon>
        <taxon>Pseudomonadota</taxon>
        <taxon>Gammaproteobacteria</taxon>
        <taxon>Cellvibrionales</taxon>
        <taxon>Spongiibacteraceae</taxon>
        <taxon>Zhongshania</taxon>
    </lineage>
</organism>